<evidence type="ECO:0000313" key="3">
    <source>
        <dbReference type="EMBL" id="MPC55744.1"/>
    </source>
</evidence>
<dbReference type="GO" id="GO:0032040">
    <property type="term" value="C:small-subunit processome"/>
    <property type="evidence" value="ECO:0007669"/>
    <property type="project" value="TreeGrafter"/>
</dbReference>
<comment type="caution">
    <text evidence="3">The sequence shown here is derived from an EMBL/GenBank/DDBJ whole genome shotgun (WGS) entry which is preliminary data.</text>
</comment>
<dbReference type="InterPro" id="IPR012340">
    <property type="entry name" value="NA-bd_OB-fold"/>
</dbReference>
<dbReference type="PANTHER" id="PTHR23270:SF10">
    <property type="entry name" value="PROTEIN RRP5 HOMOLOG"/>
    <property type="match status" value="1"/>
</dbReference>
<dbReference type="SUPFAM" id="SSF50249">
    <property type="entry name" value="Nucleic acid-binding proteins"/>
    <property type="match status" value="4"/>
</dbReference>
<evidence type="ECO:0000313" key="4">
    <source>
        <dbReference type="Proteomes" id="UP000324222"/>
    </source>
</evidence>
<proteinExistence type="predicted"/>
<feature type="compositionally biased region" description="Acidic residues" evidence="1">
    <location>
        <begin position="499"/>
        <end position="515"/>
    </location>
</feature>
<keyword evidence="4" id="KW-1185">Reference proteome</keyword>
<name>A0A5B7GGR2_PORTR</name>
<protein>
    <submittedName>
        <fullName evidence="3">Protein RRP5</fullName>
    </submittedName>
</protein>
<dbReference type="Pfam" id="PF00575">
    <property type="entry name" value="S1"/>
    <property type="match status" value="2"/>
</dbReference>
<dbReference type="FunFam" id="2.40.50.140:FF:000103">
    <property type="entry name" value="protein RRP5 homolog"/>
    <property type="match status" value="1"/>
</dbReference>
<sequence>MINLCFRSATDPEEEPKTGDILREKEIYRTSSSGIYVKLSSNSRGFCSGNHLSDKSKVLHHIIRDYPVGKKITCRLMKYNYMDQLFIVSLQKSVLEQQFVTYREMKSGQVVQATVIGYDDVGAKLAISKRITGHVPFLHLANDPVKQPKLKHVKGDHVTARILKVDWKKHHLLLTLKPRLVNANEPILTEYTEEAENMVTVGYIIKIMPVGLLIGMFNDVKGFAPKSQLGLQSKEDLNVVFEKGQVVQCKILKVYPEKKNIILSLLVDGDRDEKNRPMLTSALKDNLTNGTQSSLQVLYSYLKDEEMVARGFQESQEKFAKFRIGDKVVALVTEVTDQKVHVSINNKTVEGKITGDHQPAKAALKVGQKVKACVLYVNQEEKSLELTLKPSLMLNIHVNKNEKLKIGMIVKCEVILAKEFFTMVVMKSECKGTVAYLPTVMHMNSFCPSLLSSVGKKCWMVVKHVEGPLVLGILKCHDKGEDFNLTSKLAQIAFTPCDEGEADSKSEEEEIDIEDNSNKDGQDMEDSETISEVLVDSSKEKTKKVIKKRQLETKETKTSKKVKTGNVVIPEQGDLNEEDSITNPVNESSVPNFNSCYKAVGIMGSLVHTK</sequence>
<dbReference type="Proteomes" id="UP000324222">
    <property type="component" value="Unassembled WGS sequence"/>
</dbReference>
<feature type="domain" description="S1 motif" evidence="2">
    <location>
        <begin position="197"/>
        <end position="266"/>
    </location>
</feature>
<organism evidence="3 4">
    <name type="scientific">Portunus trituberculatus</name>
    <name type="common">Swimming crab</name>
    <name type="synonym">Neptunus trituberculatus</name>
    <dbReference type="NCBI Taxonomy" id="210409"/>
    <lineage>
        <taxon>Eukaryota</taxon>
        <taxon>Metazoa</taxon>
        <taxon>Ecdysozoa</taxon>
        <taxon>Arthropoda</taxon>
        <taxon>Crustacea</taxon>
        <taxon>Multicrustacea</taxon>
        <taxon>Malacostraca</taxon>
        <taxon>Eumalacostraca</taxon>
        <taxon>Eucarida</taxon>
        <taxon>Decapoda</taxon>
        <taxon>Pleocyemata</taxon>
        <taxon>Brachyura</taxon>
        <taxon>Eubrachyura</taxon>
        <taxon>Portunoidea</taxon>
        <taxon>Portunidae</taxon>
        <taxon>Portuninae</taxon>
        <taxon>Portunus</taxon>
    </lineage>
</organism>
<dbReference type="OrthoDB" id="412781at2759"/>
<accession>A0A5B7GGR2</accession>
<dbReference type="AlphaFoldDB" id="A0A5B7GGR2"/>
<dbReference type="Gene3D" id="2.40.50.140">
    <property type="entry name" value="Nucleic acid-binding proteins"/>
    <property type="match status" value="3"/>
</dbReference>
<dbReference type="InterPro" id="IPR003029">
    <property type="entry name" value="S1_domain"/>
</dbReference>
<reference evidence="3 4" key="1">
    <citation type="submission" date="2019-05" db="EMBL/GenBank/DDBJ databases">
        <title>Another draft genome of Portunus trituberculatus and its Hox gene families provides insights of decapod evolution.</title>
        <authorList>
            <person name="Jeong J.-H."/>
            <person name="Song I."/>
            <person name="Kim S."/>
            <person name="Choi T."/>
            <person name="Kim D."/>
            <person name="Ryu S."/>
            <person name="Kim W."/>
        </authorList>
    </citation>
    <scope>NUCLEOTIDE SEQUENCE [LARGE SCALE GENOMIC DNA]</scope>
    <source>
        <tissue evidence="3">Muscle</tissue>
    </source>
</reference>
<feature type="region of interest" description="Disordered" evidence="1">
    <location>
        <begin position="499"/>
        <end position="534"/>
    </location>
</feature>
<dbReference type="PROSITE" id="PS50126">
    <property type="entry name" value="S1"/>
    <property type="match status" value="4"/>
</dbReference>
<feature type="domain" description="S1 motif" evidence="2">
    <location>
        <begin position="108"/>
        <end position="177"/>
    </location>
</feature>
<feature type="domain" description="S1 motif" evidence="2">
    <location>
        <begin position="19"/>
        <end position="91"/>
    </location>
</feature>
<dbReference type="InterPro" id="IPR045209">
    <property type="entry name" value="Rrp5"/>
</dbReference>
<dbReference type="GO" id="GO:0003723">
    <property type="term" value="F:RNA binding"/>
    <property type="evidence" value="ECO:0007669"/>
    <property type="project" value="TreeGrafter"/>
</dbReference>
<dbReference type="SMART" id="SM00316">
    <property type="entry name" value="S1"/>
    <property type="match status" value="4"/>
</dbReference>
<evidence type="ECO:0000256" key="1">
    <source>
        <dbReference type="SAM" id="MobiDB-lite"/>
    </source>
</evidence>
<feature type="compositionally biased region" description="Polar residues" evidence="1">
    <location>
        <begin position="581"/>
        <end position="592"/>
    </location>
</feature>
<gene>
    <name evidence="3" type="primary">Pdcd11</name>
    <name evidence="3" type="ORF">E2C01_049687</name>
</gene>
<dbReference type="GO" id="GO:0006364">
    <property type="term" value="P:rRNA processing"/>
    <property type="evidence" value="ECO:0007669"/>
    <property type="project" value="InterPro"/>
</dbReference>
<dbReference type="PANTHER" id="PTHR23270">
    <property type="entry name" value="PROGRAMMED CELL DEATH PROTEIN 11 PRE-RRNA PROCESSING PROTEIN RRP5"/>
    <property type="match status" value="1"/>
</dbReference>
<evidence type="ECO:0000259" key="2">
    <source>
        <dbReference type="PROSITE" id="PS50126"/>
    </source>
</evidence>
<feature type="region of interest" description="Disordered" evidence="1">
    <location>
        <begin position="553"/>
        <end position="592"/>
    </location>
</feature>
<dbReference type="EMBL" id="VSRR010013403">
    <property type="protein sequence ID" value="MPC55744.1"/>
    <property type="molecule type" value="Genomic_DNA"/>
</dbReference>
<feature type="domain" description="S1 motif" evidence="2">
    <location>
        <begin position="325"/>
        <end position="389"/>
    </location>
</feature>